<dbReference type="GO" id="GO:0055070">
    <property type="term" value="P:copper ion homeostasis"/>
    <property type="evidence" value="ECO:0007669"/>
    <property type="project" value="TreeGrafter"/>
</dbReference>
<dbReference type="GO" id="GO:0005524">
    <property type="term" value="F:ATP binding"/>
    <property type="evidence" value="ECO:0007669"/>
    <property type="project" value="UniProtKB-UniRule"/>
</dbReference>
<feature type="transmembrane region" description="Helical" evidence="14">
    <location>
        <begin position="432"/>
        <end position="455"/>
    </location>
</feature>
<dbReference type="PRINTS" id="PR00942">
    <property type="entry name" value="CUATPASEI"/>
</dbReference>
<feature type="transmembrane region" description="Helical" evidence="14">
    <location>
        <begin position="183"/>
        <end position="200"/>
    </location>
</feature>
<dbReference type="InterPro" id="IPR018303">
    <property type="entry name" value="ATPase_P-typ_P_site"/>
</dbReference>
<dbReference type="CDD" id="cd02094">
    <property type="entry name" value="P-type_ATPase_Cu-like"/>
    <property type="match status" value="1"/>
</dbReference>
<comment type="similarity">
    <text evidence="2 14">Belongs to the cation transport ATPase (P-type) (TC 3.A.3) family. Type IB subfamily.</text>
</comment>
<dbReference type="InterPro" id="IPR023298">
    <property type="entry name" value="ATPase_P-typ_TM_dom_sf"/>
</dbReference>
<feature type="region of interest" description="Disordered" evidence="15">
    <location>
        <begin position="1"/>
        <end position="24"/>
    </location>
</feature>
<evidence type="ECO:0000256" key="1">
    <source>
        <dbReference type="ARBA" id="ARBA00004651"/>
    </source>
</evidence>
<dbReference type="SFLD" id="SFLDG00002">
    <property type="entry name" value="C1.7:_P-type_atpase_like"/>
    <property type="match status" value="1"/>
</dbReference>
<dbReference type="PROSITE" id="PS00154">
    <property type="entry name" value="ATPASE_E1_E2"/>
    <property type="match status" value="1"/>
</dbReference>
<evidence type="ECO:0000256" key="3">
    <source>
        <dbReference type="ARBA" id="ARBA00012517"/>
    </source>
</evidence>
<dbReference type="InterPro" id="IPR023214">
    <property type="entry name" value="HAD_sf"/>
</dbReference>
<dbReference type="EMBL" id="CP000251">
    <property type="protein sequence ID" value="ABC83262.1"/>
    <property type="molecule type" value="Genomic_DNA"/>
</dbReference>
<dbReference type="OrthoDB" id="9759222at2"/>
<dbReference type="InterPro" id="IPR027256">
    <property type="entry name" value="P-typ_ATPase_IB"/>
</dbReference>
<dbReference type="InterPro" id="IPR001757">
    <property type="entry name" value="P_typ_ATPase"/>
</dbReference>
<dbReference type="NCBIfam" id="TIGR01494">
    <property type="entry name" value="ATPase_P-type"/>
    <property type="match status" value="1"/>
</dbReference>
<keyword evidence="4" id="KW-0813">Transport</keyword>
<dbReference type="SUPFAM" id="SSF56784">
    <property type="entry name" value="HAD-like"/>
    <property type="match status" value="1"/>
</dbReference>
<evidence type="ECO:0000256" key="4">
    <source>
        <dbReference type="ARBA" id="ARBA00022448"/>
    </source>
</evidence>
<dbReference type="FunFam" id="2.70.150.10:FF:000020">
    <property type="entry name" value="Copper-exporting P-type ATPase A"/>
    <property type="match status" value="1"/>
</dbReference>
<dbReference type="NCBIfam" id="TIGR01525">
    <property type="entry name" value="ATPase-IB_hvy"/>
    <property type="match status" value="1"/>
</dbReference>
<reference evidence="17" key="1">
    <citation type="submission" date="2006-01" db="EMBL/GenBank/DDBJ databases">
        <title>Complete sequence of Anaeromyxobacter dehalogenans 2CP-C.</title>
        <authorList>
            <consortium name="US DOE Joint Genome Institute"/>
            <person name="Copeland A."/>
            <person name="Lucas S."/>
            <person name="Lapidus A."/>
            <person name="Barry K."/>
            <person name="Detter J.C."/>
            <person name="Glavina T."/>
            <person name="Hammon N."/>
            <person name="Israni S."/>
            <person name="Pitluck S."/>
            <person name="Brettin T."/>
            <person name="Bruce D."/>
            <person name="Han C."/>
            <person name="Tapia R."/>
            <person name="Gilna P."/>
            <person name="Kiss H."/>
            <person name="Schmutz J."/>
            <person name="Larimer F."/>
            <person name="Land M."/>
            <person name="Kyrpides N."/>
            <person name="Anderson I."/>
            <person name="Sanford R.A."/>
            <person name="Ritalahti K.M."/>
            <person name="Thomas H.S."/>
            <person name="Kirby J.R."/>
            <person name="Zhulin I.B."/>
            <person name="Loeffler F.E."/>
            <person name="Richardson P."/>
        </authorList>
    </citation>
    <scope>NUCLEOTIDE SEQUENCE</scope>
    <source>
        <strain evidence="17">2CP-C</strain>
    </source>
</reference>
<evidence type="ECO:0000256" key="2">
    <source>
        <dbReference type="ARBA" id="ARBA00006024"/>
    </source>
</evidence>
<evidence type="ECO:0000256" key="10">
    <source>
        <dbReference type="ARBA" id="ARBA00022967"/>
    </source>
</evidence>
<keyword evidence="7 14" id="KW-0479">Metal-binding</keyword>
<dbReference type="STRING" id="290397.Adeh_3496"/>
<evidence type="ECO:0000313" key="17">
    <source>
        <dbReference type="EMBL" id="ABC83262.1"/>
    </source>
</evidence>
<dbReference type="NCBIfam" id="TIGR01511">
    <property type="entry name" value="ATPase-IB1_Cu"/>
    <property type="match status" value="1"/>
</dbReference>
<dbReference type="RefSeq" id="WP_011422544.1">
    <property type="nucleotide sequence ID" value="NC_007760.1"/>
</dbReference>
<dbReference type="SUPFAM" id="SSF81653">
    <property type="entry name" value="Calcium ATPase, transduction domain A"/>
    <property type="match status" value="1"/>
</dbReference>
<dbReference type="Pfam" id="PF00702">
    <property type="entry name" value="Hydrolase"/>
    <property type="match status" value="1"/>
</dbReference>
<dbReference type="InterPro" id="IPR036412">
    <property type="entry name" value="HAD-like_sf"/>
</dbReference>
<sequence length="805" mass="83432">MSDRVETTVRGREPAAARAAAVEASPEDRRARVTINVSGMTCAACQARVQKALSGAPGVLDASVNLMTAEAAISYDPAVAAPEALIERVRSTGYGAALSEPGADALEQQDAARAKEFRELRARALVALAAGVVAMIASMPLMAAHAHHGLGAPTDPFMSWSMRVLDPVLERALPWLYAIPEQVLSYGLLALTTAVMAWAGRHFYTRAWAAFRHHSADMNTLVAVGTGAAYLLSLAATVAPGFFVSRGVPPDVYYEAVVLIIALILVGNTMEARAKRQTSVALRKLMQLQPRTARVVRGGAEVDVPVEDVREGDVVVVRPGERLPVDGEIVSGTSAVDESMLTGEPLPVQKRAGDRVIGATVNGTGSFRYRATGVGADTVLAHVVKLMREAQGSRAPIQKLADRISGIFVPVVLSLSIATFVVWFVAADAAPAVRALVAAVAVLVIACPCAMGLAVPTAVMVATGKGAELGVLLKGGEALERAHAVDTVVLDKTGTLTLGKPAVTEVRLAPGAPVDEDALVGLVAAVERASEHPLAAAIAAHATARGAAVPQVEAFESITGRGARGLAGGRRVVVGNAALLESEGVSTAPLEAEAGALAAKARTAVFAAVDGKLAGLLAVADELRPTSRDAVARLRRMGLEVVMLTGDVRRSAEAVAKAAGVERVVAGVLPEGKVAEVERLQAEGRVVAMVGDGINDAPALARAEIGIAMGSGTDVALEAADVTLMRPDLRAVADAIALSRRTMRTMRQNLFWAFAYNVVGIPVAAGVLFPAFGLMLSPVLASAAMAFSSVSVVTNSLRLRRFRGA</sequence>
<feature type="transmembrane region" description="Helical" evidence="14">
    <location>
        <begin position="221"/>
        <end position="240"/>
    </location>
</feature>
<gene>
    <name evidence="17" type="ordered locus">Adeh_3496</name>
</gene>
<dbReference type="PANTHER" id="PTHR43520">
    <property type="entry name" value="ATP7, ISOFORM B"/>
    <property type="match status" value="1"/>
</dbReference>
<evidence type="ECO:0000256" key="15">
    <source>
        <dbReference type="SAM" id="MobiDB-lite"/>
    </source>
</evidence>
<dbReference type="GO" id="GO:0005886">
    <property type="term" value="C:plasma membrane"/>
    <property type="evidence" value="ECO:0007669"/>
    <property type="project" value="UniProtKB-SubCell"/>
</dbReference>
<dbReference type="GO" id="GO:0140581">
    <property type="term" value="F:P-type monovalent copper transporter activity"/>
    <property type="evidence" value="ECO:0007669"/>
    <property type="project" value="UniProtKB-EC"/>
</dbReference>
<evidence type="ECO:0000256" key="13">
    <source>
        <dbReference type="ARBA" id="ARBA00023136"/>
    </source>
</evidence>
<keyword evidence="10" id="KW-1278">Translocase</keyword>
<dbReference type="AlphaFoldDB" id="Q2IFA3"/>
<evidence type="ECO:0000256" key="5">
    <source>
        <dbReference type="ARBA" id="ARBA00022475"/>
    </source>
</evidence>
<dbReference type="PROSITE" id="PS01229">
    <property type="entry name" value="COF_2"/>
    <property type="match status" value="1"/>
</dbReference>
<keyword evidence="8 14" id="KW-0547">Nucleotide-binding</keyword>
<dbReference type="SUPFAM" id="SSF81665">
    <property type="entry name" value="Calcium ATPase, transmembrane domain M"/>
    <property type="match status" value="1"/>
</dbReference>
<dbReference type="SFLD" id="SFLDS00003">
    <property type="entry name" value="Haloacid_Dehalogenase"/>
    <property type="match status" value="1"/>
</dbReference>
<keyword evidence="5 14" id="KW-1003">Cell membrane</keyword>
<dbReference type="GO" id="GO:0043682">
    <property type="term" value="F:P-type divalent copper transporter activity"/>
    <property type="evidence" value="ECO:0007669"/>
    <property type="project" value="TreeGrafter"/>
</dbReference>
<dbReference type="HOGENOM" id="CLU_001771_0_3_7"/>
<dbReference type="eggNOG" id="COG2217">
    <property type="taxonomic scope" value="Bacteria"/>
</dbReference>
<dbReference type="PROSITE" id="PS01047">
    <property type="entry name" value="HMA_1"/>
    <property type="match status" value="1"/>
</dbReference>
<dbReference type="PRINTS" id="PR00119">
    <property type="entry name" value="CATATPASE"/>
</dbReference>
<dbReference type="KEGG" id="ade:Adeh_3496"/>
<keyword evidence="11 14" id="KW-1133">Transmembrane helix</keyword>
<organism evidence="17 18">
    <name type="scientific">Anaeromyxobacter dehalogenans (strain 2CP-C)</name>
    <dbReference type="NCBI Taxonomy" id="290397"/>
    <lineage>
        <taxon>Bacteria</taxon>
        <taxon>Pseudomonadati</taxon>
        <taxon>Myxococcota</taxon>
        <taxon>Myxococcia</taxon>
        <taxon>Myxococcales</taxon>
        <taxon>Cystobacterineae</taxon>
        <taxon>Anaeromyxobacteraceae</taxon>
        <taxon>Anaeromyxobacter</taxon>
    </lineage>
</organism>
<dbReference type="InterPro" id="IPR044492">
    <property type="entry name" value="P_typ_ATPase_HD_dom"/>
</dbReference>
<dbReference type="Pfam" id="PF00403">
    <property type="entry name" value="HMA"/>
    <property type="match status" value="1"/>
</dbReference>
<name>Q2IFA3_ANADE</name>
<dbReference type="InterPro" id="IPR059000">
    <property type="entry name" value="ATPase_P-type_domA"/>
</dbReference>
<evidence type="ECO:0000256" key="12">
    <source>
        <dbReference type="ARBA" id="ARBA00023065"/>
    </source>
</evidence>
<feature type="transmembrane region" description="Helical" evidence="14">
    <location>
        <begin position="252"/>
        <end position="270"/>
    </location>
</feature>
<dbReference type="InterPro" id="IPR006121">
    <property type="entry name" value="HMA_dom"/>
</dbReference>
<protein>
    <recommendedName>
        <fullName evidence="3">P-type Cu(+) transporter</fullName>
        <ecNumber evidence="3">7.2.2.8</ecNumber>
    </recommendedName>
</protein>
<evidence type="ECO:0000256" key="9">
    <source>
        <dbReference type="ARBA" id="ARBA00022840"/>
    </source>
</evidence>
<dbReference type="GO" id="GO:0005507">
    <property type="term" value="F:copper ion binding"/>
    <property type="evidence" value="ECO:0007669"/>
    <property type="project" value="TreeGrafter"/>
</dbReference>
<dbReference type="GO" id="GO:0060003">
    <property type="term" value="P:copper ion export"/>
    <property type="evidence" value="ECO:0007669"/>
    <property type="project" value="UniProtKB-ARBA"/>
</dbReference>
<dbReference type="EC" id="7.2.2.8" evidence="3"/>
<dbReference type="PANTHER" id="PTHR43520:SF8">
    <property type="entry name" value="P-TYPE CU(+) TRANSPORTER"/>
    <property type="match status" value="1"/>
</dbReference>
<feature type="transmembrane region" description="Helical" evidence="14">
    <location>
        <begin position="779"/>
        <end position="797"/>
    </location>
</feature>
<keyword evidence="6 14" id="KW-0812">Transmembrane</keyword>
<dbReference type="CDD" id="cd00371">
    <property type="entry name" value="HMA"/>
    <property type="match status" value="1"/>
</dbReference>
<dbReference type="Gene3D" id="3.40.50.1000">
    <property type="entry name" value="HAD superfamily/HAD-like"/>
    <property type="match status" value="1"/>
</dbReference>
<dbReference type="PROSITE" id="PS50846">
    <property type="entry name" value="HMA_2"/>
    <property type="match status" value="1"/>
</dbReference>
<dbReference type="InterPro" id="IPR036163">
    <property type="entry name" value="HMA_dom_sf"/>
</dbReference>
<keyword evidence="12" id="KW-0406">Ion transport</keyword>
<dbReference type="Proteomes" id="UP000001935">
    <property type="component" value="Chromosome"/>
</dbReference>
<evidence type="ECO:0000256" key="7">
    <source>
        <dbReference type="ARBA" id="ARBA00022723"/>
    </source>
</evidence>
<accession>Q2IFA3</accession>
<feature type="transmembrane region" description="Helical" evidence="14">
    <location>
        <begin position="125"/>
        <end position="146"/>
    </location>
</feature>
<dbReference type="Gene3D" id="3.30.70.100">
    <property type="match status" value="1"/>
</dbReference>
<dbReference type="FunFam" id="3.30.70.100:FF:000005">
    <property type="entry name" value="Copper-exporting P-type ATPase A"/>
    <property type="match status" value="1"/>
</dbReference>
<dbReference type="Pfam" id="PF00122">
    <property type="entry name" value="E1-E2_ATPase"/>
    <property type="match status" value="1"/>
</dbReference>
<dbReference type="SFLD" id="SFLDF00027">
    <property type="entry name" value="p-type_atpase"/>
    <property type="match status" value="1"/>
</dbReference>
<dbReference type="InterPro" id="IPR017969">
    <property type="entry name" value="Heavy-metal-associated_CS"/>
</dbReference>
<dbReference type="Gene3D" id="2.70.150.10">
    <property type="entry name" value="Calcium-transporting ATPase, cytoplasmic transduction domain A"/>
    <property type="match status" value="1"/>
</dbReference>
<dbReference type="PRINTS" id="PR00943">
    <property type="entry name" value="CUATPASE"/>
</dbReference>
<evidence type="ECO:0000256" key="6">
    <source>
        <dbReference type="ARBA" id="ARBA00022692"/>
    </source>
</evidence>
<keyword evidence="13 14" id="KW-0472">Membrane</keyword>
<dbReference type="GO" id="GO:0016887">
    <property type="term" value="F:ATP hydrolysis activity"/>
    <property type="evidence" value="ECO:0007669"/>
    <property type="project" value="InterPro"/>
</dbReference>
<dbReference type="Gene3D" id="3.40.1110.10">
    <property type="entry name" value="Calcium-transporting ATPase, cytoplasmic domain N"/>
    <property type="match status" value="1"/>
</dbReference>
<feature type="transmembrane region" description="Helical" evidence="14">
    <location>
        <begin position="404"/>
        <end position="426"/>
    </location>
</feature>
<comment type="subcellular location">
    <subcellularLocation>
        <location evidence="1">Cell membrane</location>
        <topology evidence="1">Multi-pass membrane protein</topology>
    </subcellularLocation>
</comment>
<feature type="transmembrane region" description="Helical" evidence="14">
    <location>
        <begin position="750"/>
        <end position="773"/>
    </location>
</feature>
<evidence type="ECO:0000256" key="11">
    <source>
        <dbReference type="ARBA" id="ARBA00022989"/>
    </source>
</evidence>
<dbReference type="InterPro" id="IPR023299">
    <property type="entry name" value="ATPase_P-typ_cyto_dom_N"/>
</dbReference>
<dbReference type="InterPro" id="IPR008250">
    <property type="entry name" value="ATPase_P-typ_transduc_dom_A_sf"/>
</dbReference>
<feature type="compositionally biased region" description="Basic and acidic residues" evidence="15">
    <location>
        <begin position="1"/>
        <end position="15"/>
    </location>
</feature>
<keyword evidence="9 14" id="KW-0067">ATP-binding</keyword>
<dbReference type="SUPFAM" id="SSF55008">
    <property type="entry name" value="HMA, heavy metal-associated domain"/>
    <property type="match status" value="1"/>
</dbReference>
<evidence type="ECO:0000313" key="18">
    <source>
        <dbReference type="Proteomes" id="UP000001935"/>
    </source>
</evidence>
<proteinExistence type="inferred from homology"/>
<feature type="domain" description="HMA" evidence="16">
    <location>
        <begin position="31"/>
        <end position="97"/>
    </location>
</feature>
<evidence type="ECO:0000259" key="16">
    <source>
        <dbReference type="PROSITE" id="PS50846"/>
    </source>
</evidence>
<evidence type="ECO:0000256" key="14">
    <source>
        <dbReference type="RuleBase" id="RU362081"/>
    </source>
</evidence>
<evidence type="ECO:0000256" key="8">
    <source>
        <dbReference type="ARBA" id="ARBA00022741"/>
    </source>
</evidence>